<feature type="compositionally biased region" description="Polar residues" evidence="1">
    <location>
        <begin position="332"/>
        <end position="344"/>
    </location>
</feature>
<dbReference type="EMBL" id="KZ772790">
    <property type="protein sequence ID" value="PTQ30900.1"/>
    <property type="molecule type" value="Genomic_DNA"/>
</dbReference>
<evidence type="ECO:0000313" key="4">
    <source>
        <dbReference type="Proteomes" id="UP000244005"/>
    </source>
</evidence>
<name>A0A2R6WAM3_MARPO</name>
<protein>
    <recommendedName>
        <fullName evidence="2">PHD-type zinc finger plants domain-containing protein</fullName>
    </recommendedName>
</protein>
<accession>A0A2R6WAM3</accession>
<feature type="compositionally biased region" description="Basic and acidic residues" evidence="1">
    <location>
        <begin position="366"/>
        <end position="375"/>
    </location>
</feature>
<feature type="compositionally biased region" description="Low complexity" evidence="1">
    <location>
        <begin position="184"/>
        <end position="197"/>
    </location>
</feature>
<feature type="compositionally biased region" description="Polar residues" evidence="1">
    <location>
        <begin position="124"/>
        <end position="135"/>
    </location>
</feature>
<evidence type="ECO:0000313" key="3">
    <source>
        <dbReference type="EMBL" id="PTQ30900.1"/>
    </source>
</evidence>
<feature type="domain" description="PHD-type zinc finger plants" evidence="2">
    <location>
        <begin position="74"/>
        <end position="117"/>
    </location>
</feature>
<feature type="compositionally biased region" description="Polar residues" evidence="1">
    <location>
        <begin position="433"/>
        <end position="475"/>
    </location>
</feature>
<reference evidence="4" key="1">
    <citation type="journal article" date="2017" name="Cell">
        <title>Insights into land plant evolution garnered from the Marchantia polymorpha genome.</title>
        <authorList>
            <person name="Bowman J.L."/>
            <person name="Kohchi T."/>
            <person name="Yamato K.T."/>
            <person name="Jenkins J."/>
            <person name="Shu S."/>
            <person name="Ishizaki K."/>
            <person name="Yamaoka S."/>
            <person name="Nishihama R."/>
            <person name="Nakamura Y."/>
            <person name="Berger F."/>
            <person name="Adam C."/>
            <person name="Aki S.S."/>
            <person name="Althoff F."/>
            <person name="Araki T."/>
            <person name="Arteaga-Vazquez M.A."/>
            <person name="Balasubrmanian S."/>
            <person name="Barry K."/>
            <person name="Bauer D."/>
            <person name="Boehm C.R."/>
            <person name="Briginshaw L."/>
            <person name="Caballero-Perez J."/>
            <person name="Catarino B."/>
            <person name="Chen F."/>
            <person name="Chiyoda S."/>
            <person name="Chovatia M."/>
            <person name="Davies K.M."/>
            <person name="Delmans M."/>
            <person name="Demura T."/>
            <person name="Dierschke T."/>
            <person name="Dolan L."/>
            <person name="Dorantes-Acosta A.E."/>
            <person name="Eklund D.M."/>
            <person name="Florent S.N."/>
            <person name="Flores-Sandoval E."/>
            <person name="Fujiyama A."/>
            <person name="Fukuzawa H."/>
            <person name="Galik B."/>
            <person name="Grimanelli D."/>
            <person name="Grimwood J."/>
            <person name="Grossniklaus U."/>
            <person name="Hamada T."/>
            <person name="Haseloff J."/>
            <person name="Hetherington A.J."/>
            <person name="Higo A."/>
            <person name="Hirakawa Y."/>
            <person name="Hundley H.N."/>
            <person name="Ikeda Y."/>
            <person name="Inoue K."/>
            <person name="Inoue S.I."/>
            <person name="Ishida S."/>
            <person name="Jia Q."/>
            <person name="Kakita M."/>
            <person name="Kanazawa T."/>
            <person name="Kawai Y."/>
            <person name="Kawashima T."/>
            <person name="Kennedy M."/>
            <person name="Kinose K."/>
            <person name="Kinoshita T."/>
            <person name="Kohara Y."/>
            <person name="Koide E."/>
            <person name="Komatsu K."/>
            <person name="Kopischke S."/>
            <person name="Kubo M."/>
            <person name="Kyozuka J."/>
            <person name="Lagercrantz U."/>
            <person name="Lin S.S."/>
            <person name="Lindquist E."/>
            <person name="Lipzen A.M."/>
            <person name="Lu C.W."/>
            <person name="De Luna E."/>
            <person name="Martienssen R.A."/>
            <person name="Minamino N."/>
            <person name="Mizutani M."/>
            <person name="Mizutani M."/>
            <person name="Mochizuki N."/>
            <person name="Monte I."/>
            <person name="Mosher R."/>
            <person name="Nagasaki H."/>
            <person name="Nakagami H."/>
            <person name="Naramoto S."/>
            <person name="Nishitani K."/>
            <person name="Ohtani M."/>
            <person name="Okamoto T."/>
            <person name="Okumura M."/>
            <person name="Phillips J."/>
            <person name="Pollak B."/>
            <person name="Reinders A."/>
            <person name="Rovekamp M."/>
            <person name="Sano R."/>
            <person name="Sawa S."/>
            <person name="Schmid M.W."/>
            <person name="Shirakawa M."/>
            <person name="Solano R."/>
            <person name="Spunde A."/>
            <person name="Suetsugu N."/>
            <person name="Sugano S."/>
            <person name="Sugiyama A."/>
            <person name="Sun R."/>
            <person name="Suzuki Y."/>
            <person name="Takenaka M."/>
            <person name="Takezawa D."/>
            <person name="Tomogane H."/>
            <person name="Tsuzuki M."/>
            <person name="Ueda T."/>
            <person name="Umeda M."/>
            <person name="Ward J.M."/>
            <person name="Watanabe Y."/>
            <person name="Yazaki K."/>
            <person name="Yokoyama R."/>
            <person name="Yoshitake Y."/>
            <person name="Yotsui I."/>
            <person name="Zachgo S."/>
            <person name="Schmutz J."/>
        </authorList>
    </citation>
    <scope>NUCLEOTIDE SEQUENCE [LARGE SCALE GENOMIC DNA]</scope>
    <source>
        <strain evidence="4">Tak-1</strain>
    </source>
</reference>
<sequence length="530" mass="55231">MNDSNSSSPSARPSARNGEEQPLFKKPRLDVSLVIPPEFQCDDGSVILRNCDRITLEDGKGPEFLSESMGECSTCGDTGFQTELFRCTKCSVRLQHTYCSNSYNPRKRWFIGLCNWCEVEAPRTTTPGGSRQAAPSPSPAGKRDSHNGATWGAERRTAVDCLLGAALRLPSAGLRNMEDLLPQGSRGSAKGSSRSPSFDTVEKAKRSGPSCDSAVKAFTKRSSSASPSPSVSASASPAVGADAGEKAPAVGACHHHADEKPVVSKRPHAPPNPAGHHMKPSSTGAGAARKHEGERGPSPTLGARKSPSVGGHVSKTRKSPGIGDYDDKSETTVDNSIQMNSSRRSPGGCANAVVAMAVKSEGGEPGDARGKDESSRGSGCGDRSKAAVGGQDSGRREGSGNGLKRAHADVAGGSMRGAAASAAARGDRKSPICSESSAGESDCSNVTEVQRSDGHGSSSRDVSLRKSQSFKSNAQARPVRPNLIIGKSGAIDTSKTPKKVVDLKDPKLRRSSNSPRVTGAHFKCLSDILC</sequence>
<feature type="compositionally biased region" description="Low complexity" evidence="1">
    <location>
        <begin position="222"/>
        <end position="239"/>
    </location>
</feature>
<dbReference type="Pfam" id="PF25054">
    <property type="entry name" value="PHD_pln"/>
    <property type="match status" value="1"/>
</dbReference>
<dbReference type="Gramene" id="Mp1g22530.1">
    <property type="protein sequence ID" value="Mp1g22530.1.cds"/>
    <property type="gene ID" value="Mp1g22530"/>
</dbReference>
<feature type="region of interest" description="Disordered" evidence="1">
    <location>
        <begin position="178"/>
        <end position="491"/>
    </location>
</feature>
<feature type="compositionally biased region" description="Low complexity" evidence="1">
    <location>
        <begin position="411"/>
        <end position="424"/>
    </location>
</feature>
<proteinExistence type="predicted"/>
<dbReference type="OrthoDB" id="1935489at2759"/>
<feature type="region of interest" description="Disordered" evidence="1">
    <location>
        <begin position="124"/>
        <end position="148"/>
    </location>
</feature>
<gene>
    <name evidence="3" type="ORF">MARPO_0118s0034</name>
</gene>
<feature type="region of interest" description="Disordered" evidence="1">
    <location>
        <begin position="1"/>
        <end position="24"/>
    </location>
</feature>
<keyword evidence="4" id="KW-1185">Reference proteome</keyword>
<feature type="compositionally biased region" description="Low complexity" evidence="1">
    <location>
        <begin position="1"/>
        <end position="16"/>
    </location>
</feature>
<dbReference type="PANTHER" id="PTHR33779:SF1">
    <property type="entry name" value="EXPRESSED PROTEIN"/>
    <property type="match status" value="1"/>
</dbReference>
<evidence type="ECO:0000259" key="2">
    <source>
        <dbReference type="Pfam" id="PF25054"/>
    </source>
</evidence>
<organism evidence="3 4">
    <name type="scientific">Marchantia polymorpha</name>
    <name type="common">Common liverwort</name>
    <name type="synonym">Marchantia aquatica</name>
    <dbReference type="NCBI Taxonomy" id="3197"/>
    <lineage>
        <taxon>Eukaryota</taxon>
        <taxon>Viridiplantae</taxon>
        <taxon>Streptophyta</taxon>
        <taxon>Embryophyta</taxon>
        <taxon>Marchantiophyta</taxon>
        <taxon>Marchantiopsida</taxon>
        <taxon>Marchantiidae</taxon>
        <taxon>Marchantiales</taxon>
        <taxon>Marchantiaceae</taxon>
        <taxon>Marchantia</taxon>
    </lineage>
</organism>
<dbReference type="Proteomes" id="UP000244005">
    <property type="component" value="Unassembled WGS sequence"/>
</dbReference>
<dbReference type="PANTHER" id="PTHR33779">
    <property type="entry name" value="EXPRESSED PROTEIN"/>
    <property type="match status" value="1"/>
</dbReference>
<dbReference type="InterPro" id="IPR056874">
    <property type="entry name" value="PHD_dom_pln"/>
</dbReference>
<dbReference type="AlphaFoldDB" id="A0A2R6WAM3"/>
<evidence type="ECO:0000256" key="1">
    <source>
        <dbReference type="SAM" id="MobiDB-lite"/>
    </source>
</evidence>